<proteinExistence type="predicted"/>
<evidence type="ECO:0000313" key="2">
    <source>
        <dbReference type="EMBL" id="PJJ56665.1"/>
    </source>
</evidence>
<gene>
    <name evidence="2" type="ORF">CLV56_0876</name>
</gene>
<dbReference type="EMBL" id="PGEZ01000001">
    <property type="protein sequence ID" value="PJJ56665.1"/>
    <property type="molecule type" value="Genomic_DNA"/>
</dbReference>
<name>A0A2M9BFD2_9ACTN</name>
<dbReference type="Gene3D" id="3.40.50.720">
    <property type="entry name" value="NAD(P)-binding Rossmann-like Domain"/>
    <property type="match status" value="1"/>
</dbReference>
<dbReference type="InterPro" id="IPR051604">
    <property type="entry name" value="Ergot_Alk_Oxidoreductase"/>
</dbReference>
<dbReference type="PANTHER" id="PTHR43162:SF1">
    <property type="entry name" value="PRESTALK A DIFFERENTIATION PROTEIN A"/>
    <property type="match status" value="1"/>
</dbReference>
<comment type="caution">
    <text evidence="2">The sequence shown here is derived from an EMBL/GenBank/DDBJ whole genome shotgun (WGS) entry which is preliminary data.</text>
</comment>
<dbReference type="InterPro" id="IPR008030">
    <property type="entry name" value="NmrA-like"/>
</dbReference>
<sequence>MSRSVAVVGGTGKTGAAVRDGLERWGAAARPLGRRELADPAAAFDGCDAVYLIAPNLLADEPAYVTGMLDAMRTAGVERVVYHSVASPYAPSMPHHVGKAVSEDLVRRSGLVWTILQPCAYVQNLIPPLLAGDSLVVPYDVDRPFGLVDLADVGEAAAVVLSDSGHEGATYELGGPGLVSVADVAQAASRVLGRTVEARRLDPRRWARDAGAALEKRERDWLRAMFAYYDAYGLPTGSQPLHALLGRRPTSVEDALRRDLP</sequence>
<dbReference type="SUPFAM" id="SSF51735">
    <property type="entry name" value="NAD(P)-binding Rossmann-fold domains"/>
    <property type="match status" value="1"/>
</dbReference>
<dbReference type="AlphaFoldDB" id="A0A2M9BFD2"/>
<dbReference type="InterPro" id="IPR036291">
    <property type="entry name" value="NAD(P)-bd_dom_sf"/>
</dbReference>
<accession>A0A2M9BFD2</accession>
<dbReference type="Pfam" id="PF05368">
    <property type="entry name" value="NmrA"/>
    <property type="match status" value="1"/>
</dbReference>
<feature type="domain" description="NmrA-like" evidence="1">
    <location>
        <begin position="40"/>
        <end position="204"/>
    </location>
</feature>
<organism evidence="2 3">
    <name type="scientific">Mumia flava</name>
    <dbReference type="NCBI Taxonomy" id="1348852"/>
    <lineage>
        <taxon>Bacteria</taxon>
        <taxon>Bacillati</taxon>
        <taxon>Actinomycetota</taxon>
        <taxon>Actinomycetes</taxon>
        <taxon>Propionibacteriales</taxon>
        <taxon>Nocardioidaceae</taxon>
        <taxon>Mumia</taxon>
    </lineage>
</organism>
<reference evidence="2 3" key="1">
    <citation type="submission" date="2017-11" db="EMBL/GenBank/DDBJ databases">
        <title>Genomic Encyclopedia of Archaeal and Bacterial Type Strains, Phase II (KMG-II): From Individual Species to Whole Genera.</title>
        <authorList>
            <person name="Goeker M."/>
        </authorList>
    </citation>
    <scope>NUCLEOTIDE SEQUENCE [LARGE SCALE GENOMIC DNA]</scope>
    <source>
        <strain evidence="2 3">DSM 27763</strain>
    </source>
</reference>
<protein>
    <submittedName>
        <fullName evidence="2">Uncharacterized protein YbjT (DUF2867 family)</fullName>
    </submittedName>
</protein>
<evidence type="ECO:0000313" key="3">
    <source>
        <dbReference type="Proteomes" id="UP000230842"/>
    </source>
</evidence>
<dbReference type="RefSeq" id="WP_211287976.1">
    <property type="nucleotide sequence ID" value="NZ_PGEZ01000001.1"/>
</dbReference>
<dbReference type="Proteomes" id="UP000230842">
    <property type="component" value="Unassembled WGS sequence"/>
</dbReference>
<dbReference type="PANTHER" id="PTHR43162">
    <property type="match status" value="1"/>
</dbReference>
<keyword evidence="3" id="KW-1185">Reference proteome</keyword>
<evidence type="ECO:0000259" key="1">
    <source>
        <dbReference type="Pfam" id="PF05368"/>
    </source>
</evidence>